<dbReference type="GO" id="GO:0008236">
    <property type="term" value="F:serine-type peptidase activity"/>
    <property type="evidence" value="ECO:0007669"/>
    <property type="project" value="UniProtKB-UniRule"/>
</dbReference>
<dbReference type="CDD" id="cd07562">
    <property type="entry name" value="Peptidase_S41_TRI"/>
    <property type="match status" value="1"/>
</dbReference>
<keyword evidence="4 7" id="KW-0645">Protease</keyword>
<evidence type="ECO:0000256" key="11">
    <source>
        <dbReference type="SAM" id="SignalP"/>
    </source>
</evidence>
<keyword evidence="5 7" id="KW-0378">Hydrolase</keyword>
<reference evidence="13 14" key="1">
    <citation type="submission" date="2017-02" db="EMBL/GenBank/DDBJ databases">
        <title>Whole genome sequencing of Metallibacterium scheffleri DSM 24874 (T).</title>
        <authorList>
            <person name="Kumar S."/>
            <person name="Patil P."/>
            <person name="Patil P.B."/>
        </authorList>
    </citation>
    <scope>NUCLEOTIDE SEQUENCE [LARGE SCALE GENOMIC DNA]</scope>
    <source>
        <strain evidence="13 14">DSM 24874</strain>
    </source>
</reference>
<name>A0A4S3KSM0_9GAMM</name>
<dbReference type="PANTHER" id="PTHR43253:SF1">
    <property type="entry name" value="TRICORN PROTEASE HOMOLOG 2-RELATED"/>
    <property type="match status" value="1"/>
</dbReference>
<dbReference type="PANTHER" id="PTHR43253">
    <property type="entry name" value="TRICORN PROTEASE HOMOLOG 2-RELATED"/>
    <property type="match status" value="1"/>
</dbReference>
<dbReference type="OrthoDB" id="9758793at2"/>
<feature type="active site" description="Nucleophile" evidence="8">
    <location>
        <position position="993"/>
    </location>
</feature>
<feature type="active site" description="Charge relay system" evidence="8">
    <location>
        <position position="769"/>
    </location>
</feature>
<evidence type="ECO:0000256" key="6">
    <source>
        <dbReference type="ARBA" id="ARBA00022825"/>
    </source>
</evidence>
<dbReference type="Gene3D" id="2.120.10.60">
    <property type="entry name" value="Tricorn protease N-terminal domain"/>
    <property type="match status" value="1"/>
</dbReference>
<dbReference type="InterPro" id="IPR029045">
    <property type="entry name" value="ClpP/crotonase-like_dom_sf"/>
</dbReference>
<dbReference type="SUPFAM" id="SSF50156">
    <property type="entry name" value="PDZ domain-like"/>
    <property type="match status" value="1"/>
</dbReference>
<dbReference type="Gene3D" id="3.90.226.10">
    <property type="entry name" value="2-enoyl-CoA Hydratase, Chain A, domain 1"/>
    <property type="match status" value="1"/>
</dbReference>
<dbReference type="Gene3D" id="3.30.750.44">
    <property type="match status" value="1"/>
</dbReference>
<dbReference type="Gene3D" id="2.130.10.10">
    <property type="entry name" value="YVTN repeat-like/Quinoprotein amine dehydrogenase"/>
    <property type="match status" value="1"/>
</dbReference>
<keyword evidence="14" id="KW-1185">Reference proteome</keyword>
<dbReference type="STRING" id="993689.GCA_002077135_03186"/>
<evidence type="ECO:0000256" key="7">
    <source>
        <dbReference type="PIRNR" id="PIRNR036421"/>
    </source>
</evidence>
<evidence type="ECO:0000256" key="10">
    <source>
        <dbReference type="SAM" id="MobiDB-lite"/>
    </source>
</evidence>
<keyword evidence="3 7" id="KW-0963">Cytoplasm</keyword>
<organism evidence="13 14">
    <name type="scientific">Metallibacterium scheffleri</name>
    <dbReference type="NCBI Taxonomy" id="993689"/>
    <lineage>
        <taxon>Bacteria</taxon>
        <taxon>Pseudomonadati</taxon>
        <taxon>Pseudomonadota</taxon>
        <taxon>Gammaproteobacteria</taxon>
        <taxon>Lysobacterales</taxon>
        <taxon>Rhodanobacteraceae</taxon>
        <taxon>Metallibacterium</taxon>
    </lineage>
</organism>
<keyword evidence="11" id="KW-0732">Signal</keyword>
<evidence type="ECO:0000313" key="13">
    <source>
        <dbReference type="EMBL" id="THD12079.1"/>
    </source>
</evidence>
<dbReference type="PIRSF" id="PIRSF036421">
    <property type="entry name" value="Tricorn_protease"/>
    <property type="match status" value="1"/>
</dbReference>
<dbReference type="GO" id="GO:0005737">
    <property type="term" value="C:cytoplasm"/>
    <property type="evidence" value="ECO:0007669"/>
    <property type="project" value="UniProtKB-SubCell"/>
</dbReference>
<proteinExistence type="inferred from homology"/>
<dbReference type="Gene3D" id="2.30.42.10">
    <property type="match status" value="1"/>
</dbReference>
<gene>
    <name evidence="13" type="ORF">B1806_00540</name>
</gene>
<dbReference type="InterPro" id="IPR012393">
    <property type="entry name" value="Tricorn_protease"/>
</dbReference>
<comment type="caution">
    <text evidence="13">The sequence shown here is derived from an EMBL/GenBank/DDBJ whole genome shotgun (WGS) entry which is preliminary data.</text>
</comment>
<dbReference type="SUPFAM" id="SSF82171">
    <property type="entry name" value="DPP6 N-terminal domain-like"/>
    <property type="match status" value="2"/>
</dbReference>
<evidence type="ECO:0000313" key="14">
    <source>
        <dbReference type="Proteomes" id="UP000307749"/>
    </source>
</evidence>
<dbReference type="Pfam" id="PF26550">
    <property type="entry name" value="Tricorn_2nd"/>
    <property type="match status" value="1"/>
</dbReference>
<feature type="region of interest" description="Disordered" evidence="10">
    <location>
        <begin position="557"/>
        <end position="584"/>
    </location>
</feature>
<evidence type="ECO:0000256" key="3">
    <source>
        <dbReference type="ARBA" id="ARBA00022490"/>
    </source>
</evidence>
<dbReference type="InterPro" id="IPR005151">
    <property type="entry name" value="Tail-specific_protease"/>
</dbReference>
<dbReference type="AlphaFoldDB" id="A0A4S3KSM0"/>
<evidence type="ECO:0000256" key="8">
    <source>
        <dbReference type="PIRSR" id="PIRSR036421-1"/>
    </source>
</evidence>
<dbReference type="InterPro" id="IPR028204">
    <property type="entry name" value="Tricorn_C1"/>
</dbReference>
<dbReference type="InterPro" id="IPR015943">
    <property type="entry name" value="WD40/YVTN_repeat-like_dom_sf"/>
</dbReference>
<evidence type="ECO:0000256" key="5">
    <source>
        <dbReference type="ARBA" id="ARBA00022801"/>
    </source>
</evidence>
<dbReference type="SMART" id="SM00245">
    <property type="entry name" value="TSPc"/>
    <property type="match status" value="1"/>
</dbReference>
<dbReference type="Pfam" id="PF14685">
    <property type="entry name" value="PDZ_Tricorn"/>
    <property type="match status" value="1"/>
</dbReference>
<comment type="similarity">
    <text evidence="2 7">Belongs to the peptidase S41B family.</text>
</comment>
<keyword evidence="6 7" id="KW-0720">Serine protease</keyword>
<dbReference type="InterPro" id="IPR036034">
    <property type="entry name" value="PDZ_sf"/>
</dbReference>
<comment type="subcellular location">
    <subcellularLocation>
        <location evidence="1 7">Cytoplasm</location>
    </subcellularLocation>
</comment>
<dbReference type="Pfam" id="PF14684">
    <property type="entry name" value="Tricorn_C1"/>
    <property type="match status" value="1"/>
</dbReference>
<dbReference type="Proteomes" id="UP000307749">
    <property type="component" value="Unassembled WGS sequence"/>
</dbReference>
<feature type="chain" id="PRO_5020318614" description="Tricorn protease homolog" evidence="11">
    <location>
        <begin position="26"/>
        <end position="1122"/>
    </location>
</feature>
<feature type="domain" description="Tail specific protease" evidence="12">
    <location>
        <begin position="870"/>
        <end position="1062"/>
    </location>
</feature>
<dbReference type="InterPro" id="IPR029414">
    <property type="entry name" value="Tricorn_PDZ"/>
</dbReference>
<accession>A0A4S3KSM0</accession>
<dbReference type="RefSeq" id="WP_081129456.1">
    <property type="nucleotide sequence ID" value="NZ_LDOS01000002.1"/>
</dbReference>
<dbReference type="Pfam" id="PF03572">
    <property type="entry name" value="Peptidase_S41"/>
    <property type="match status" value="1"/>
</dbReference>
<evidence type="ECO:0000259" key="12">
    <source>
        <dbReference type="SMART" id="SM00245"/>
    </source>
</evidence>
<dbReference type="Pfam" id="PF26549">
    <property type="entry name" value="Tricorn_N"/>
    <property type="match status" value="1"/>
</dbReference>
<dbReference type="EC" id="3.4.21.-" evidence="7"/>
<protein>
    <recommendedName>
        <fullName evidence="7">Tricorn protease homolog</fullName>
        <ecNumber evidence="7">3.4.21.-</ecNumber>
    </recommendedName>
</protein>
<feature type="signal peptide" evidence="11">
    <location>
        <begin position="1"/>
        <end position="25"/>
    </location>
</feature>
<evidence type="ECO:0000256" key="9">
    <source>
        <dbReference type="PIRSR" id="PIRSR036421-3"/>
    </source>
</evidence>
<evidence type="ECO:0000256" key="2">
    <source>
        <dbReference type="ARBA" id="ARBA00008524"/>
    </source>
</evidence>
<evidence type="ECO:0000256" key="1">
    <source>
        <dbReference type="ARBA" id="ARBA00004496"/>
    </source>
</evidence>
<dbReference type="SUPFAM" id="SSF52096">
    <property type="entry name" value="ClpP/crotonase"/>
    <property type="match status" value="1"/>
</dbReference>
<evidence type="ECO:0000256" key="4">
    <source>
        <dbReference type="ARBA" id="ARBA00022670"/>
    </source>
</evidence>
<feature type="active site" description="Charge relay system" evidence="8">
    <location>
        <position position="1051"/>
    </location>
</feature>
<dbReference type="GO" id="GO:0006508">
    <property type="term" value="P:proteolysis"/>
    <property type="evidence" value="ECO:0007669"/>
    <property type="project" value="UniProtKB-UniRule"/>
</dbReference>
<comment type="function">
    <text evidence="7">Degrades oligopeptides.</text>
</comment>
<dbReference type="EMBL" id="MWQO01000003">
    <property type="protein sequence ID" value="THD12079.1"/>
    <property type="molecule type" value="Genomic_DNA"/>
</dbReference>
<sequence length="1122" mass="122623">MTMKTLAGVLGAALSLALLAPSALAQPAPGPVQALIRFPSIHDSTVVFEAGGAVWKVGVQGGEATRLTSDSGYDSHPLLSPNGKWVAFTGWYRGNTDVYVVSIDGGPVKQLTWRSVNAGFHGKIMTAPDNIVVGWTPNSQDVVFLSRRESFNPQIERAFEVPISGGLPVALPMPWTGPLSFNATGTVVAYNKLSRMLRAFHRKHYYGGQADNIYTYDLATGASAQLTHWKGEDTYPMWDGNTLFFASDRGKNGVLNLWQRNLKTGATQQVTDFPTYDVDWPSVGNSGIALSDGGLLYVYSFASGKLAQVPVSVPLGGSRTLPYEYDAAKMIRGEDVAPDGKLAVFSARGALFTVPAEYGHTTQISHVVASNDKNPAWSPNGKWIAYIRDNGVDSQVMLRAADGRGVPRALTQEGDLTYAGPLLWSPNGDWLTYTDSRQRLWLVNVNDGARKEVTTDRQKIIGAFEDVSFSPDSRWLAFSKHLPNHLRALYIYGVDNGQLHQVSRGDFNDSNPAFSQDGKYLYFVSARLVNPVISSYNFGASGVVPDGLYVTTLQADTPSPFAPRTQTPAASKPKPGTKGKAKTKTPAVNIDFNGLIERAVQVPVPAANIVETAEAKGVLYYVTVPVPVLGGAIPGQMPELRAYDLAKRKALTLAQGIGGGFALSANGSTLLYNFHGKWVLRPALFNAQAKPKPLNTSNMQMQVDPRAEWAEIYNEAWRNVRDYFVNPELIKAEWATIGDHYRALLPLVQDREDLNYIMANMIGSLGESHMYIFGGDMGWKTPPQPTAGLGAEFALNASAGRYYLKRIFRGDNTVPGYYAPLAQPGLKVKQGDYVLAINGKQLTASINPYELLQGTLGQTIELSIASTPAGKPWTILVKPVVNSGKLHLLHWINNNRREVNKLSDGKIGYVYLNDMEATGLHEFVRQYYSQINKPGMIIDDRWNLGGFIDTILFNQLDQKPVAAWTDRHGAYYQSPADAYIGHMAALINHGSASDGDIFAYRFQQYHLGPTIGSRTWGGVRGYDNTFPLLDGGQQVVSEIAMYGTDSKWVVENIGVVPTIPVHVNPGLLARDNRDTQIETAVDVLLKEIKQRPTEVPPPPAWMPAFPAQPDYPPCPVTHGSCQ</sequence>
<feature type="site" description="Transition state stabilizer; via amide nitrogen" evidence="9">
    <location>
        <position position="994"/>
    </location>
</feature>